<protein>
    <submittedName>
        <fullName evidence="1">Uncharacterized protein</fullName>
    </submittedName>
</protein>
<name>A0A8J2HP64_COTCN</name>
<dbReference type="PANTHER" id="PTHR31649">
    <property type="entry name" value="AGAP009604-PA"/>
    <property type="match status" value="1"/>
</dbReference>
<dbReference type="OrthoDB" id="1925699at2759"/>
<dbReference type="PANTHER" id="PTHR31649:SF1">
    <property type="entry name" value="FARNESOIC ACID O-METHYL TRANSFERASE DOMAIN-CONTAINING PROTEIN"/>
    <property type="match status" value="1"/>
</dbReference>
<dbReference type="AlphaFoldDB" id="A0A8J2HP64"/>
<evidence type="ECO:0000313" key="2">
    <source>
        <dbReference type="Proteomes" id="UP000786811"/>
    </source>
</evidence>
<sequence>MNTYHSLTRYKWVRYSGARYWTPGMITIGRDLDGAHLVVGRAHHHGDLLPAKAKPEHGVAYVTHGGAEHMKHDFEILMPAEFHWIPSRHGQIPPGAVEGGRTSNGEVLFVGRAHHNGTPCVGKIHPSHGSLYIPYNGEEIPYKEYEVLVQH</sequence>
<accession>A0A8J2HP64</accession>
<dbReference type="Proteomes" id="UP000786811">
    <property type="component" value="Unassembled WGS sequence"/>
</dbReference>
<dbReference type="Pfam" id="PF11901">
    <property type="entry name" value="DM9"/>
    <property type="match status" value="1"/>
</dbReference>
<comment type="caution">
    <text evidence="1">The sequence shown here is derived from an EMBL/GenBank/DDBJ whole genome shotgun (WGS) entry which is preliminary data.</text>
</comment>
<proteinExistence type="predicted"/>
<gene>
    <name evidence="1" type="ORF">HICCMSTLAB_LOCUS11415</name>
</gene>
<dbReference type="EMBL" id="CAJNRD030001123">
    <property type="protein sequence ID" value="CAG5103249.1"/>
    <property type="molecule type" value="Genomic_DNA"/>
</dbReference>
<reference evidence="1" key="1">
    <citation type="submission" date="2021-04" db="EMBL/GenBank/DDBJ databases">
        <authorList>
            <person name="Chebbi M.A.C M."/>
        </authorList>
    </citation>
    <scope>NUCLEOTIDE SEQUENCE</scope>
</reference>
<organism evidence="1 2">
    <name type="scientific">Cotesia congregata</name>
    <name type="common">Parasitoid wasp</name>
    <name type="synonym">Apanteles congregatus</name>
    <dbReference type="NCBI Taxonomy" id="51543"/>
    <lineage>
        <taxon>Eukaryota</taxon>
        <taxon>Metazoa</taxon>
        <taxon>Ecdysozoa</taxon>
        <taxon>Arthropoda</taxon>
        <taxon>Hexapoda</taxon>
        <taxon>Insecta</taxon>
        <taxon>Pterygota</taxon>
        <taxon>Neoptera</taxon>
        <taxon>Endopterygota</taxon>
        <taxon>Hymenoptera</taxon>
        <taxon>Apocrita</taxon>
        <taxon>Ichneumonoidea</taxon>
        <taxon>Braconidae</taxon>
        <taxon>Microgastrinae</taxon>
        <taxon>Cotesia</taxon>
    </lineage>
</organism>
<dbReference type="SMART" id="SM00696">
    <property type="entry name" value="DM9"/>
    <property type="match status" value="2"/>
</dbReference>
<keyword evidence="2" id="KW-1185">Reference proteome</keyword>
<dbReference type="InterPro" id="IPR006616">
    <property type="entry name" value="DM9_repeat"/>
</dbReference>
<evidence type="ECO:0000313" key="1">
    <source>
        <dbReference type="EMBL" id="CAG5103249.1"/>
    </source>
</evidence>